<dbReference type="SFLD" id="SFLDG01067">
    <property type="entry name" value="SPASM/twitch_domain_containing"/>
    <property type="match status" value="1"/>
</dbReference>
<dbReference type="InterPro" id="IPR006638">
    <property type="entry name" value="Elp3/MiaA/NifB-like_rSAM"/>
</dbReference>
<evidence type="ECO:0000256" key="4">
    <source>
        <dbReference type="ARBA" id="ARBA00023004"/>
    </source>
</evidence>
<name>A0AAW6TRE7_9BACT</name>
<keyword evidence="3" id="KW-0479">Metal-binding</keyword>
<evidence type="ECO:0000256" key="5">
    <source>
        <dbReference type="ARBA" id="ARBA00023014"/>
    </source>
</evidence>
<dbReference type="Proteomes" id="UP001431776">
    <property type="component" value="Unassembled WGS sequence"/>
</dbReference>
<dbReference type="PANTHER" id="PTHR11228:SF7">
    <property type="entry name" value="PQQA PEPTIDE CYCLASE"/>
    <property type="match status" value="1"/>
</dbReference>
<dbReference type="SFLD" id="SFLDS00029">
    <property type="entry name" value="Radical_SAM"/>
    <property type="match status" value="1"/>
</dbReference>
<evidence type="ECO:0000256" key="3">
    <source>
        <dbReference type="ARBA" id="ARBA00022723"/>
    </source>
</evidence>
<organism evidence="7 8">
    <name type="scientific">Anaerobaca lacustris</name>
    <dbReference type="NCBI Taxonomy" id="3044600"/>
    <lineage>
        <taxon>Bacteria</taxon>
        <taxon>Pseudomonadati</taxon>
        <taxon>Planctomycetota</taxon>
        <taxon>Phycisphaerae</taxon>
        <taxon>Sedimentisphaerales</taxon>
        <taxon>Anaerobacaceae</taxon>
        <taxon>Anaerobaca</taxon>
    </lineage>
</organism>
<dbReference type="Pfam" id="PF04055">
    <property type="entry name" value="Radical_SAM"/>
    <property type="match status" value="1"/>
</dbReference>
<keyword evidence="4" id="KW-0408">Iron</keyword>
<dbReference type="InterPro" id="IPR007197">
    <property type="entry name" value="rSAM"/>
</dbReference>
<evidence type="ECO:0000313" key="8">
    <source>
        <dbReference type="Proteomes" id="UP001431776"/>
    </source>
</evidence>
<evidence type="ECO:0000256" key="1">
    <source>
        <dbReference type="ARBA" id="ARBA00001966"/>
    </source>
</evidence>
<dbReference type="SUPFAM" id="SSF102114">
    <property type="entry name" value="Radical SAM enzymes"/>
    <property type="match status" value="1"/>
</dbReference>
<accession>A0AAW6TRE7</accession>
<dbReference type="GO" id="GO:0046872">
    <property type="term" value="F:metal ion binding"/>
    <property type="evidence" value="ECO:0007669"/>
    <property type="project" value="UniProtKB-KW"/>
</dbReference>
<dbReference type="InterPro" id="IPR050377">
    <property type="entry name" value="Radical_SAM_PqqE_MftC-like"/>
</dbReference>
<gene>
    <name evidence="7" type="ORF">QJ522_03700</name>
</gene>
<keyword evidence="2" id="KW-0949">S-adenosyl-L-methionine</keyword>
<dbReference type="GO" id="GO:0051536">
    <property type="term" value="F:iron-sulfur cluster binding"/>
    <property type="evidence" value="ECO:0007669"/>
    <property type="project" value="UniProtKB-KW"/>
</dbReference>
<comment type="caution">
    <text evidence="7">The sequence shown here is derived from an EMBL/GenBank/DDBJ whole genome shotgun (WGS) entry which is preliminary data.</text>
</comment>
<keyword evidence="8" id="KW-1185">Reference proteome</keyword>
<dbReference type="EMBL" id="JASCXX010000003">
    <property type="protein sequence ID" value="MDI6448140.1"/>
    <property type="molecule type" value="Genomic_DNA"/>
</dbReference>
<proteinExistence type="predicted"/>
<dbReference type="PROSITE" id="PS51918">
    <property type="entry name" value="RADICAL_SAM"/>
    <property type="match status" value="1"/>
</dbReference>
<dbReference type="InterPro" id="IPR013785">
    <property type="entry name" value="Aldolase_TIM"/>
</dbReference>
<feature type="domain" description="Radical SAM core" evidence="6">
    <location>
        <begin position="25"/>
        <end position="256"/>
    </location>
</feature>
<dbReference type="RefSeq" id="WP_349243550.1">
    <property type="nucleotide sequence ID" value="NZ_JASCXX010000003.1"/>
</dbReference>
<dbReference type="Gene3D" id="3.20.20.70">
    <property type="entry name" value="Aldolase class I"/>
    <property type="match status" value="1"/>
</dbReference>
<evidence type="ECO:0000313" key="7">
    <source>
        <dbReference type="EMBL" id="MDI6448140.1"/>
    </source>
</evidence>
<reference evidence="7" key="1">
    <citation type="submission" date="2023-05" db="EMBL/GenBank/DDBJ databases">
        <title>Anaerotaeda fermentans gen. nov., sp. nov., a novel anaerobic planctomycete of the new family within the order Sedimentisphaerales isolated from Taman Peninsula, Russia.</title>
        <authorList>
            <person name="Khomyakova M.A."/>
            <person name="Merkel A.Y."/>
            <person name="Slobodkin A.I."/>
        </authorList>
    </citation>
    <scope>NUCLEOTIDE SEQUENCE</scope>
    <source>
        <strain evidence="7">M17dextr</strain>
    </source>
</reference>
<protein>
    <submittedName>
        <fullName evidence="7">Radical SAM protein</fullName>
    </submittedName>
</protein>
<dbReference type="GO" id="GO:0003824">
    <property type="term" value="F:catalytic activity"/>
    <property type="evidence" value="ECO:0007669"/>
    <property type="project" value="InterPro"/>
</dbReference>
<sequence length="356" mass="40976">MGTIYSRAKVFHYREALDHLPRHVEGIGPPIHIRIKPTNICNHRCWYCSYRLKGVQLGQDMDERDVIPYDKMMEIVDDLVAMRVRAVTFSGGGEPFCYPHLEETVLRLADGGVRFASLTNGSRLTGSIAEVFAHRGVWLRISIDGWDDESYARQRHVAHGEFTRVLANMRAFKRLKGPCHLGVALVVDQTLAPHVAELIERVCETGADSVKVAPCILSNVAQENNDYHAPLFEEVKRQIAVAKERFRDEAVEIFDSYHQQLETFAKSYHWCPYLQLNPVIGADQNVYTCHDKAYNLREGLLGSLRDRRFRDFWMTDKDKFFRIDPSRHCNHHCVANQRNILVHEYLEADADHLAFV</sequence>
<dbReference type="InterPro" id="IPR058240">
    <property type="entry name" value="rSAM_sf"/>
</dbReference>
<dbReference type="CDD" id="cd01335">
    <property type="entry name" value="Radical_SAM"/>
    <property type="match status" value="1"/>
</dbReference>
<dbReference type="SMART" id="SM00729">
    <property type="entry name" value="Elp3"/>
    <property type="match status" value="1"/>
</dbReference>
<keyword evidence="5" id="KW-0411">Iron-sulfur</keyword>
<evidence type="ECO:0000259" key="6">
    <source>
        <dbReference type="PROSITE" id="PS51918"/>
    </source>
</evidence>
<comment type="cofactor">
    <cofactor evidence="1">
        <name>[4Fe-4S] cluster</name>
        <dbReference type="ChEBI" id="CHEBI:49883"/>
    </cofactor>
</comment>
<evidence type="ECO:0000256" key="2">
    <source>
        <dbReference type="ARBA" id="ARBA00022691"/>
    </source>
</evidence>
<dbReference type="PANTHER" id="PTHR11228">
    <property type="entry name" value="RADICAL SAM DOMAIN PROTEIN"/>
    <property type="match status" value="1"/>
</dbReference>
<dbReference type="AlphaFoldDB" id="A0AAW6TRE7"/>